<protein>
    <submittedName>
        <fullName evidence="2">Amidophosphoribosyltransferase</fullName>
    </submittedName>
</protein>
<evidence type="ECO:0000313" key="2">
    <source>
        <dbReference type="WBParaSite" id="PS1159_v2.g1457.t1"/>
    </source>
</evidence>
<evidence type="ECO:0000313" key="1">
    <source>
        <dbReference type="Proteomes" id="UP000887580"/>
    </source>
</evidence>
<sequence length="190" mass="20832">KILAIESPIEVDIVSTVPDSATAATLGYSLQSNVPYEPVLYRNVYVGRSFIQPNNEMRQSAVTRKFGVLKDNVVDKRIVLIDDSIVRGNTMRIIVSMLKEHGAKEVHIRIASPPLRYPCYMGINIASKNELIASNLDESQIAESLGADSVKYLTLDGLEKAVQKGAKLPIESIGHCVACLNGKYPVSIDF</sequence>
<dbReference type="WBParaSite" id="PS1159_v2.g1457.t1">
    <property type="protein sequence ID" value="PS1159_v2.g1457.t1"/>
    <property type="gene ID" value="PS1159_v2.g1457"/>
</dbReference>
<name>A0AC35F7F9_9BILA</name>
<accession>A0AC35F7F9</accession>
<reference evidence="2" key="1">
    <citation type="submission" date="2022-11" db="UniProtKB">
        <authorList>
            <consortium name="WormBaseParasite"/>
        </authorList>
    </citation>
    <scope>IDENTIFICATION</scope>
</reference>
<organism evidence="1 2">
    <name type="scientific">Panagrolaimus sp. PS1159</name>
    <dbReference type="NCBI Taxonomy" id="55785"/>
    <lineage>
        <taxon>Eukaryota</taxon>
        <taxon>Metazoa</taxon>
        <taxon>Ecdysozoa</taxon>
        <taxon>Nematoda</taxon>
        <taxon>Chromadorea</taxon>
        <taxon>Rhabditida</taxon>
        <taxon>Tylenchina</taxon>
        <taxon>Panagrolaimomorpha</taxon>
        <taxon>Panagrolaimoidea</taxon>
        <taxon>Panagrolaimidae</taxon>
        <taxon>Panagrolaimus</taxon>
    </lineage>
</organism>
<dbReference type="Proteomes" id="UP000887580">
    <property type="component" value="Unplaced"/>
</dbReference>
<proteinExistence type="predicted"/>